<gene>
    <name evidence="3" type="ORF">FJM65_13775</name>
</gene>
<dbReference type="Gene3D" id="3.40.30.10">
    <property type="entry name" value="Glutaredoxin"/>
    <property type="match status" value="1"/>
</dbReference>
<feature type="signal peptide" evidence="1">
    <location>
        <begin position="1"/>
        <end position="21"/>
    </location>
</feature>
<dbReference type="Proteomes" id="UP000316727">
    <property type="component" value="Unassembled WGS sequence"/>
</dbReference>
<name>A0A501VZM8_9BACT</name>
<dbReference type="InterPro" id="IPR013766">
    <property type="entry name" value="Thioredoxin_domain"/>
</dbReference>
<sequence length="233" mass="25969">MKTYLLLFLFLMALAPGFAQKAGVSRSLTLGPKSIIYDEATGKQIRYEEFLERTKNKPHTSLTENIDKYGEASSYVLGSDTGGEFMGIDVAKRAKKGEAFPPFVMKGMNGEMLESEKMAGKLIVLNFQLYMREPFFNAATLQLLAQFESLISQLGDREEVVPIIVTHSSAEETAEALATLAVKSFIAPNSGSFQRRYYIVKVPSYIVVNRQGRLVGYADDLDELKKLLKEARS</sequence>
<evidence type="ECO:0000313" key="3">
    <source>
        <dbReference type="EMBL" id="TPE43183.1"/>
    </source>
</evidence>
<feature type="domain" description="Thioredoxin" evidence="2">
    <location>
        <begin position="94"/>
        <end position="233"/>
    </location>
</feature>
<dbReference type="InterPro" id="IPR036249">
    <property type="entry name" value="Thioredoxin-like_sf"/>
</dbReference>
<dbReference type="OrthoDB" id="944558at2"/>
<organism evidence="3 4">
    <name type="scientific">Pontibacter mangrovi</name>
    <dbReference type="NCBI Taxonomy" id="2589816"/>
    <lineage>
        <taxon>Bacteria</taxon>
        <taxon>Pseudomonadati</taxon>
        <taxon>Bacteroidota</taxon>
        <taxon>Cytophagia</taxon>
        <taxon>Cytophagales</taxon>
        <taxon>Hymenobacteraceae</taxon>
        <taxon>Pontibacter</taxon>
    </lineage>
</organism>
<evidence type="ECO:0000313" key="4">
    <source>
        <dbReference type="Proteomes" id="UP000316727"/>
    </source>
</evidence>
<keyword evidence="4" id="KW-1185">Reference proteome</keyword>
<dbReference type="AlphaFoldDB" id="A0A501VZM8"/>
<evidence type="ECO:0000256" key="1">
    <source>
        <dbReference type="SAM" id="SignalP"/>
    </source>
</evidence>
<protein>
    <recommendedName>
        <fullName evidence="2">Thioredoxin domain-containing protein</fullName>
    </recommendedName>
</protein>
<keyword evidence="1" id="KW-0732">Signal</keyword>
<comment type="caution">
    <text evidence="3">The sequence shown here is derived from an EMBL/GenBank/DDBJ whole genome shotgun (WGS) entry which is preliminary data.</text>
</comment>
<dbReference type="PROSITE" id="PS51352">
    <property type="entry name" value="THIOREDOXIN_2"/>
    <property type="match status" value="1"/>
</dbReference>
<reference evidence="3 4" key="1">
    <citation type="submission" date="2019-06" db="EMBL/GenBank/DDBJ databases">
        <title>A novel bacterium of genus Pontibacter, isolated from marine sediment.</title>
        <authorList>
            <person name="Huang H."/>
            <person name="Mo K."/>
            <person name="Hu Y."/>
        </authorList>
    </citation>
    <scope>NUCLEOTIDE SEQUENCE [LARGE SCALE GENOMIC DNA]</scope>
    <source>
        <strain evidence="3 4">HB172049</strain>
    </source>
</reference>
<feature type="chain" id="PRO_5021319731" description="Thioredoxin domain-containing protein" evidence="1">
    <location>
        <begin position="22"/>
        <end position="233"/>
    </location>
</feature>
<accession>A0A501VZM8</accession>
<proteinExistence type="predicted"/>
<dbReference type="EMBL" id="VFRQ01000007">
    <property type="protein sequence ID" value="TPE43183.1"/>
    <property type="molecule type" value="Genomic_DNA"/>
</dbReference>
<dbReference type="SUPFAM" id="SSF52833">
    <property type="entry name" value="Thioredoxin-like"/>
    <property type="match status" value="1"/>
</dbReference>
<evidence type="ECO:0000259" key="2">
    <source>
        <dbReference type="PROSITE" id="PS51352"/>
    </source>
</evidence>